<evidence type="ECO:0000256" key="1">
    <source>
        <dbReference type="ARBA" id="ARBA00002311"/>
    </source>
</evidence>
<dbReference type="GO" id="GO:0001139">
    <property type="term" value="F:RNA polymerase II complex recruiting activity"/>
    <property type="evidence" value="ECO:0007669"/>
    <property type="project" value="TreeGrafter"/>
</dbReference>
<evidence type="ECO:0000256" key="8">
    <source>
        <dbReference type="SAM" id="MobiDB-lite"/>
    </source>
</evidence>
<feature type="domain" description="TFIIS central" evidence="10">
    <location>
        <begin position="218"/>
        <end position="351"/>
    </location>
</feature>
<gene>
    <name evidence="11" type="ORF">BN7_3568</name>
</gene>
<evidence type="ECO:0000313" key="11">
    <source>
        <dbReference type="EMBL" id="CCH44011.1"/>
    </source>
</evidence>
<dbReference type="Pfam" id="PF07744">
    <property type="entry name" value="SPOC"/>
    <property type="match status" value="1"/>
</dbReference>
<dbReference type="Gene3D" id="1.10.472.30">
    <property type="entry name" value="Transcription elongation factor S-II, central domain"/>
    <property type="match status" value="1"/>
</dbReference>
<dbReference type="CDD" id="cd21542">
    <property type="entry name" value="SPOC_Bye1p-like"/>
    <property type="match status" value="1"/>
</dbReference>
<name>K0KLY4_WICCF</name>
<evidence type="ECO:0000259" key="10">
    <source>
        <dbReference type="PROSITE" id="PS51321"/>
    </source>
</evidence>
<evidence type="ECO:0000256" key="3">
    <source>
        <dbReference type="ARBA" id="ARBA00021616"/>
    </source>
</evidence>
<dbReference type="PANTHER" id="PTHR11477:SF11">
    <property type="entry name" value="TRANSCRIPTION FACTOR BYE1"/>
    <property type="match status" value="1"/>
</dbReference>
<keyword evidence="6" id="KW-0862">Zinc</keyword>
<keyword evidence="12" id="KW-1185">Reference proteome</keyword>
<dbReference type="Pfam" id="PF20826">
    <property type="entry name" value="PHD_5"/>
    <property type="match status" value="1"/>
</dbReference>
<feature type="domain" description="PHD-type" evidence="9">
    <location>
        <begin position="48"/>
        <end position="103"/>
    </location>
</feature>
<dbReference type="GO" id="GO:0006362">
    <property type="term" value="P:transcription elongation by RNA polymerase I"/>
    <property type="evidence" value="ECO:0007669"/>
    <property type="project" value="TreeGrafter"/>
</dbReference>
<dbReference type="InterPro" id="IPR013083">
    <property type="entry name" value="Znf_RING/FYVE/PHD"/>
</dbReference>
<organism evidence="11 12">
    <name type="scientific">Wickerhamomyces ciferrii (strain ATCC 14091 / BCRC 22168 / CBS 111 / JCM 3599 / NBRC 0793 / NRRL Y-1031 F-60-10)</name>
    <name type="common">Yeast</name>
    <name type="synonym">Pichia ciferrii</name>
    <dbReference type="NCBI Taxonomy" id="1206466"/>
    <lineage>
        <taxon>Eukaryota</taxon>
        <taxon>Fungi</taxon>
        <taxon>Dikarya</taxon>
        <taxon>Ascomycota</taxon>
        <taxon>Saccharomycotina</taxon>
        <taxon>Saccharomycetes</taxon>
        <taxon>Phaffomycetales</taxon>
        <taxon>Wickerhamomycetaceae</taxon>
        <taxon>Wickerhamomyces</taxon>
    </lineage>
</organism>
<feature type="compositionally biased region" description="Acidic residues" evidence="8">
    <location>
        <begin position="412"/>
        <end position="426"/>
    </location>
</feature>
<feature type="region of interest" description="Disordered" evidence="8">
    <location>
        <begin position="1"/>
        <end position="21"/>
    </location>
</feature>
<evidence type="ECO:0000256" key="6">
    <source>
        <dbReference type="ARBA" id="ARBA00022833"/>
    </source>
</evidence>
<dbReference type="InterPro" id="IPR001965">
    <property type="entry name" value="Znf_PHD"/>
</dbReference>
<proteinExistence type="inferred from homology"/>
<comment type="caution">
    <text evidence="11">The sequence shown here is derived from an EMBL/GenBank/DDBJ whole genome shotgun (WGS) entry which is preliminary data.</text>
</comment>
<reference evidence="11 12" key="1">
    <citation type="journal article" date="2012" name="Eukaryot. Cell">
        <title>Draft genome sequence of Wickerhamomyces ciferrii NRRL Y-1031 F-60-10.</title>
        <authorList>
            <person name="Schneider J."/>
            <person name="Andrea H."/>
            <person name="Blom J."/>
            <person name="Jaenicke S."/>
            <person name="Ruckert C."/>
            <person name="Schorsch C."/>
            <person name="Szczepanowski R."/>
            <person name="Farwick M."/>
            <person name="Goesmann A."/>
            <person name="Puhler A."/>
            <person name="Schaffer S."/>
            <person name="Tauch A."/>
            <person name="Kohler T."/>
            <person name="Brinkrolf K."/>
        </authorList>
    </citation>
    <scope>NUCLEOTIDE SEQUENCE [LARGE SCALE GENOMIC DNA]</scope>
    <source>
        <strain evidence="12">ATCC 14091 / BCRC 22168 / CBS 111 / JCM 3599 / NBRC 0793 / NRRL Y-1031 F-60-10</strain>
    </source>
</reference>
<dbReference type="InterPro" id="IPR003618">
    <property type="entry name" value="TFIIS_cen_dom"/>
</dbReference>
<keyword evidence="4" id="KW-0479">Metal-binding</keyword>
<dbReference type="GO" id="GO:0008270">
    <property type="term" value="F:zinc ion binding"/>
    <property type="evidence" value="ECO:0007669"/>
    <property type="project" value="UniProtKB-KW"/>
</dbReference>
<dbReference type="GO" id="GO:0005634">
    <property type="term" value="C:nucleus"/>
    <property type="evidence" value="ECO:0007669"/>
    <property type="project" value="TreeGrafter"/>
</dbReference>
<dbReference type="InterPro" id="IPR019787">
    <property type="entry name" value="Znf_PHD-finger"/>
</dbReference>
<feature type="compositionally biased region" description="Basic and acidic residues" evidence="8">
    <location>
        <begin position="135"/>
        <end position="146"/>
    </location>
</feature>
<dbReference type="GO" id="GO:0000977">
    <property type="term" value="F:RNA polymerase II transcription regulatory region sequence-specific DNA binding"/>
    <property type="evidence" value="ECO:0007669"/>
    <property type="project" value="TreeGrafter"/>
</dbReference>
<dbReference type="HOGENOM" id="CLU_024990_1_0_1"/>
<dbReference type="InParanoid" id="K0KLY4"/>
<dbReference type="PROSITE" id="PS51321">
    <property type="entry name" value="TFIIS_CENTRAL"/>
    <property type="match status" value="1"/>
</dbReference>
<dbReference type="PANTHER" id="PTHR11477">
    <property type="entry name" value="TRANSCRIPTION FACTOR S-II ZINC FINGER DOMAIN-CONTAINING PROTEIN"/>
    <property type="match status" value="1"/>
</dbReference>
<feature type="region of interest" description="Disordered" evidence="8">
    <location>
        <begin position="401"/>
        <end position="441"/>
    </location>
</feature>
<protein>
    <recommendedName>
        <fullName evidence="3">Transcription factor BYE1</fullName>
    </recommendedName>
</protein>
<evidence type="ECO:0000313" key="12">
    <source>
        <dbReference type="Proteomes" id="UP000009328"/>
    </source>
</evidence>
<dbReference type="InterPro" id="IPR019786">
    <property type="entry name" value="Zinc_finger_PHD-type_CS"/>
</dbReference>
<dbReference type="PROSITE" id="PS50016">
    <property type="entry name" value="ZF_PHD_2"/>
    <property type="match status" value="1"/>
</dbReference>
<feature type="compositionally biased region" description="Basic residues" evidence="8">
    <location>
        <begin position="123"/>
        <end position="134"/>
    </location>
</feature>
<dbReference type="Gene3D" id="3.30.40.10">
    <property type="entry name" value="Zinc/RING finger domain, C3HC4 (zinc finger)"/>
    <property type="match status" value="1"/>
</dbReference>
<feature type="compositionally biased region" description="Basic and acidic residues" evidence="8">
    <location>
        <begin position="188"/>
        <end position="199"/>
    </location>
</feature>
<feature type="region of interest" description="Disordered" evidence="8">
    <location>
        <begin position="123"/>
        <end position="215"/>
    </location>
</feature>
<dbReference type="InterPro" id="IPR012921">
    <property type="entry name" value="SPOC_C"/>
</dbReference>
<dbReference type="InterPro" id="IPR036575">
    <property type="entry name" value="TFIIS_cen_dom_sf"/>
</dbReference>
<dbReference type="GO" id="GO:0006368">
    <property type="term" value="P:transcription elongation by RNA polymerase II"/>
    <property type="evidence" value="ECO:0007669"/>
    <property type="project" value="TreeGrafter"/>
</dbReference>
<dbReference type="SMART" id="SM00510">
    <property type="entry name" value="TFS2M"/>
    <property type="match status" value="1"/>
</dbReference>
<comment type="function">
    <text evidence="1">Negative regulator of transcription elongation.</text>
</comment>
<accession>K0KLY4</accession>
<dbReference type="STRING" id="1206466.K0KLY4"/>
<dbReference type="GO" id="GO:0031564">
    <property type="term" value="P:transcription antitermination"/>
    <property type="evidence" value="ECO:0007669"/>
    <property type="project" value="TreeGrafter"/>
</dbReference>
<dbReference type="Proteomes" id="UP000009328">
    <property type="component" value="Unassembled WGS sequence"/>
</dbReference>
<evidence type="ECO:0000256" key="7">
    <source>
        <dbReference type="PROSITE-ProRule" id="PRU00146"/>
    </source>
</evidence>
<feature type="compositionally biased region" description="Basic and acidic residues" evidence="8">
    <location>
        <begin position="427"/>
        <end position="441"/>
    </location>
</feature>
<evidence type="ECO:0000256" key="4">
    <source>
        <dbReference type="ARBA" id="ARBA00022723"/>
    </source>
</evidence>
<dbReference type="AlphaFoldDB" id="K0KLY4"/>
<evidence type="ECO:0000256" key="2">
    <source>
        <dbReference type="ARBA" id="ARBA00011050"/>
    </source>
</evidence>
<dbReference type="eggNOG" id="KOG1634">
    <property type="taxonomic scope" value="Eukaryota"/>
</dbReference>
<comment type="similarity">
    <text evidence="2">Belongs to the BYE1 family.</text>
</comment>
<dbReference type="PROSITE" id="PS01359">
    <property type="entry name" value="ZF_PHD_1"/>
    <property type="match status" value="1"/>
</dbReference>
<dbReference type="Pfam" id="PF07500">
    <property type="entry name" value="TFIIS_M"/>
    <property type="match status" value="1"/>
</dbReference>
<dbReference type="FunCoup" id="K0KLY4">
    <property type="interactions" value="19"/>
</dbReference>
<evidence type="ECO:0000259" key="9">
    <source>
        <dbReference type="PROSITE" id="PS50016"/>
    </source>
</evidence>
<dbReference type="InterPro" id="IPR011011">
    <property type="entry name" value="Znf_FYVE_PHD"/>
</dbReference>
<dbReference type="SMART" id="SM00249">
    <property type="entry name" value="PHD"/>
    <property type="match status" value="1"/>
</dbReference>
<feature type="compositionally biased region" description="Polar residues" evidence="8">
    <location>
        <begin position="204"/>
        <end position="215"/>
    </location>
</feature>
<keyword evidence="5 7" id="KW-0863">Zinc-finger</keyword>
<dbReference type="SUPFAM" id="SSF46942">
    <property type="entry name" value="Elongation factor TFIIS domain 2"/>
    <property type="match status" value="1"/>
</dbReference>
<dbReference type="GO" id="GO:0031440">
    <property type="term" value="P:regulation of mRNA 3'-end processing"/>
    <property type="evidence" value="ECO:0007669"/>
    <property type="project" value="TreeGrafter"/>
</dbReference>
<dbReference type="SUPFAM" id="SSF57903">
    <property type="entry name" value="FYVE/PHD zinc finger"/>
    <property type="match status" value="1"/>
</dbReference>
<sequence>MSDIRRSSRSNKGKNSRLEEQIKYEELISKRKEQEGNANDDDEEEEGEVLCTVCGTTDDNYDAEEDDRDMIQCEECLSWQHTVCIFGKKKVPNLYKCNICDPNNIIFAKLKFELDPETIMLKKRKSKSNSNKKKQIGDDYKSNDNDKDQDEDQDNNISDNDNIQEENLSDDEYKVKTNRPSSSRKRSRSDDSIKSETKKRPTQRSRQSSSITINENEIELKARDAVKKRFETMFNKLLTPGTKIPNETDSLDELSHKWAKKLEDELFNVYHNLENGKLTPLYKEVSTRIFVNVKDEKNLKLRNSIINKQILFKNLVKMPVSELLNPDLQREKEEAIKESMTQATLEAPQMSNIRRTHKGDVLIEKEFDNSNQQYDFNVGLKMDNDDKKFIKSETSVLNDRKNSNIFNNERQYDDEEDDDVHVDDEDHNERQERSRSNSIHEDEALLQILGETEKDVQKQQEKRNKLNDEYSPISQNLNFKWSGQTIFVGMTNFASELKFKSTSLDDEDFNKISQDLLDNNLPLEIEGRLDLKKADDYIKKVSKSRKLILLQLFNTDGELNDKNFYKLFDYFHSRSKCGVIKNKESFIKDGYLIPCKTSRDQPRFFKEFNQEIIIDDEDKPKLFIVFIIKQELIKDFKPINSSQLEIQPLPPTIPQPNVPSNEFLSRLPSNVLELVNKIFDEKPETRVDSNLLINYLKSKISNGENI</sequence>
<evidence type="ECO:0000256" key="5">
    <source>
        <dbReference type="ARBA" id="ARBA00022771"/>
    </source>
</evidence>
<dbReference type="EMBL" id="CAIF01000101">
    <property type="protein sequence ID" value="CCH44011.1"/>
    <property type="molecule type" value="Genomic_DNA"/>
</dbReference>